<dbReference type="InterPro" id="IPR036508">
    <property type="entry name" value="Chitin-bd_dom_sf"/>
</dbReference>
<dbReference type="InterPro" id="IPR029070">
    <property type="entry name" value="Chitinase_insertion_sf"/>
</dbReference>
<accession>A0A903V2T1</accession>
<dbReference type="GO" id="GO:0005576">
    <property type="term" value="C:extracellular region"/>
    <property type="evidence" value="ECO:0007669"/>
    <property type="project" value="InterPro"/>
</dbReference>
<evidence type="ECO:0000259" key="5">
    <source>
        <dbReference type="PROSITE" id="PS50940"/>
    </source>
</evidence>
<dbReference type="SUPFAM" id="SSF51445">
    <property type="entry name" value="(Trans)glycosidases"/>
    <property type="match status" value="1"/>
</dbReference>
<dbReference type="InterPro" id="IPR011583">
    <property type="entry name" value="Chitinase_II/V-like_cat"/>
</dbReference>
<dbReference type="SUPFAM" id="SSF57625">
    <property type="entry name" value="Invertebrate chitin-binding proteins"/>
    <property type="match status" value="1"/>
</dbReference>
<dbReference type="EnsemblMetazoa" id="AAEL018184-RB">
    <property type="protein sequence ID" value="AAEL018184-PB"/>
    <property type="gene ID" value="AAEL018184"/>
</dbReference>
<evidence type="ECO:0000256" key="4">
    <source>
        <dbReference type="SAM" id="MobiDB-lite"/>
    </source>
</evidence>
<dbReference type="GO" id="GO:0004568">
    <property type="term" value="F:chitinase activity"/>
    <property type="evidence" value="ECO:0007669"/>
    <property type="project" value="TreeGrafter"/>
</dbReference>
<gene>
    <name evidence="7" type="primary">5572362</name>
</gene>
<comment type="similarity">
    <text evidence="1">Belongs to the glycosyl hydrolase 18 family. Chitinase class II subfamily.</text>
</comment>
<evidence type="ECO:0000256" key="2">
    <source>
        <dbReference type="ARBA" id="ARBA00022669"/>
    </source>
</evidence>
<organism evidence="7 8">
    <name type="scientific">Aedes aegypti</name>
    <name type="common">Yellowfever mosquito</name>
    <name type="synonym">Culex aegypti</name>
    <dbReference type="NCBI Taxonomy" id="7159"/>
    <lineage>
        <taxon>Eukaryota</taxon>
        <taxon>Metazoa</taxon>
        <taxon>Ecdysozoa</taxon>
        <taxon>Arthropoda</taxon>
        <taxon>Hexapoda</taxon>
        <taxon>Insecta</taxon>
        <taxon>Pterygota</taxon>
        <taxon>Neoptera</taxon>
        <taxon>Endopterygota</taxon>
        <taxon>Diptera</taxon>
        <taxon>Nematocera</taxon>
        <taxon>Culicoidea</taxon>
        <taxon>Culicidae</taxon>
        <taxon>Culicinae</taxon>
        <taxon>Aedini</taxon>
        <taxon>Aedes</taxon>
        <taxon>Stegomyia</taxon>
    </lineage>
</organism>
<reference evidence="7" key="2">
    <citation type="submission" date="2022-10" db="UniProtKB">
        <authorList>
            <consortium name="EnsemblMetazoa"/>
        </authorList>
    </citation>
    <scope>IDENTIFICATION</scope>
    <source>
        <strain evidence="7">LVP_AGWG</strain>
    </source>
</reference>
<protein>
    <submittedName>
        <fullName evidence="7">Uncharacterized protein</fullName>
    </submittedName>
</protein>
<feature type="domain" description="GH18" evidence="6">
    <location>
        <begin position="1"/>
        <end position="291"/>
    </location>
</feature>
<proteinExistence type="inferred from homology"/>
<dbReference type="PROSITE" id="PS50940">
    <property type="entry name" value="CHIT_BIND_II"/>
    <property type="match status" value="1"/>
</dbReference>
<evidence type="ECO:0000256" key="3">
    <source>
        <dbReference type="ARBA" id="ARBA00022729"/>
    </source>
</evidence>
<keyword evidence="3" id="KW-0732">Signal</keyword>
<dbReference type="Gene3D" id="2.170.140.10">
    <property type="entry name" value="Chitin binding domain"/>
    <property type="match status" value="1"/>
</dbReference>
<dbReference type="OrthoDB" id="73875at2759"/>
<dbReference type="GO" id="GO:0006032">
    <property type="term" value="P:chitin catabolic process"/>
    <property type="evidence" value="ECO:0007669"/>
    <property type="project" value="TreeGrafter"/>
</dbReference>
<keyword evidence="2" id="KW-0147">Chitin-binding</keyword>
<name>A0A903V2T1_AEDAE</name>
<dbReference type="InterPro" id="IPR050314">
    <property type="entry name" value="Glycosyl_Hydrlase_18"/>
</dbReference>
<dbReference type="GO" id="GO:0008061">
    <property type="term" value="F:chitin binding"/>
    <property type="evidence" value="ECO:0007669"/>
    <property type="project" value="UniProtKB-KW"/>
</dbReference>
<evidence type="ECO:0000256" key="1">
    <source>
        <dbReference type="ARBA" id="ARBA00009121"/>
    </source>
</evidence>
<reference evidence="7 8" key="1">
    <citation type="submission" date="2017-06" db="EMBL/GenBank/DDBJ databases">
        <title>Aedes aegypti genome working group (AGWG) sequencing and assembly.</title>
        <authorList>
            <consortium name="Aedes aegypti Genome Working Group (AGWG)"/>
            <person name="Matthews B.J."/>
        </authorList>
    </citation>
    <scope>NUCLEOTIDE SEQUENCE [LARGE SCALE GENOMIC DNA]</scope>
    <source>
        <strain evidence="7 8">LVP_AGWG</strain>
    </source>
</reference>
<dbReference type="Pfam" id="PF00704">
    <property type="entry name" value="Glyco_hydro_18"/>
    <property type="match status" value="1"/>
</dbReference>
<dbReference type="PROSITE" id="PS51910">
    <property type="entry name" value="GH18_2"/>
    <property type="match status" value="1"/>
</dbReference>
<evidence type="ECO:0000313" key="8">
    <source>
        <dbReference type="Proteomes" id="UP000008820"/>
    </source>
</evidence>
<dbReference type="InterPro" id="IPR017853">
    <property type="entry name" value="GH"/>
</dbReference>
<dbReference type="PANTHER" id="PTHR11177:SF399">
    <property type="entry name" value="CHITINASE 6, ISOFORM C"/>
    <property type="match status" value="1"/>
</dbReference>
<feature type="region of interest" description="Disordered" evidence="4">
    <location>
        <begin position="327"/>
        <end position="347"/>
    </location>
</feature>
<dbReference type="Gene3D" id="3.20.20.80">
    <property type="entry name" value="Glycosidases"/>
    <property type="match status" value="1"/>
</dbReference>
<dbReference type="SMART" id="SM00636">
    <property type="entry name" value="Glyco_18"/>
    <property type="match status" value="1"/>
</dbReference>
<evidence type="ECO:0000313" key="7">
    <source>
        <dbReference type="EnsemblMetazoa" id="AAEL018184-PB"/>
    </source>
</evidence>
<dbReference type="PANTHER" id="PTHR11177">
    <property type="entry name" value="CHITINASE"/>
    <property type="match status" value="1"/>
</dbReference>
<evidence type="ECO:0000259" key="6">
    <source>
        <dbReference type="PROSITE" id="PS51910"/>
    </source>
</evidence>
<sequence>MIYIVDRSYFKRLQQERPGVQFLASFGGTAVPAELFAHLAEDDGRLLMFVQQLVQFATETGFNGLDISWMYPTQADNVSYSLLLKQLRTACDKESLILTVTVPSNPAVIGKNYPVAKIAESAHYVILSTNEFRKLKKTSLIAPLYSINAGSSNSVDFHVTAWRLAGIPREKIVIIIQPTSLTYKLFQPKEYQLGTPVVRLKIRPFFKICHKLYSGSLEIYEEKARCPYAFRELSWYSYENKQSVKEKVKYVASQYLGGIAVAYYDEDDPTNLCGDGQHPLTATILSSMKGVEVSTDHKSSGIAQRSVNNGDLDSYEDVVDLHMVDAGDSHARGTDTPDPVQEASDQPLDVEADDELNKKPSVVLRQIPSFPNPPCSKCSKTLPCTTAAPPCGCDKPQKDFGSPNLLPYHFPDTIEDCDHRYVEGVPPSDGCGLCDLEPEPAIVLVDSDQAFAKLTKSSGKETLLFSEKSASCSGNTDPLFTEPKPPVVIRPPPPEAQYDPAKSRLGIIATCKNSNPPCNTNCRNCNGNPGVVGHCPFAHHIPQEALLNIIASGMAQTTAAPPSYDQAALLEMLSNIQNLARVNRNVDTPANNNQQVGNPICQYDGIIADPRDPRQYYLCRQGLPMSDENRFSCANGYVYDSANQKCVPDQN</sequence>
<dbReference type="Proteomes" id="UP000008820">
    <property type="component" value="Chromosome 3"/>
</dbReference>
<feature type="domain" description="Chitin-binding type-2" evidence="5">
    <location>
        <begin position="598"/>
        <end position="651"/>
    </location>
</feature>
<keyword evidence="8" id="KW-1185">Reference proteome</keyword>
<dbReference type="InterPro" id="IPR002557">
    <property type="entry name" value="Chitin-bd_dom"/>
</dbReference>
<dbReference type="SMART" id="SM00494">
    <property type="entry name" value="ChtBD2"/>
    <property type="match status" value="1"/>
</dbReference>
<dbReference type="InterPro" id="IPR001223">
    <property type="entry name" value="Glyco_hydro18_cat"/>
</dbReference>
<dbReference type="Pfam" id="PF01607">
    <property type="entry name" value="CBM_14"/>
    <property type="match status" value="1"/>
</dbReference>
<dbReference type="GO" id="GO:0005975">
    <property type="term" value="P:carbohydrate metabolic process"/>
    <property type="evidence" value="ECO:0007669"/>
    <property type="project" value="InterPro"/>
</dbReference>
<dbReference type="Gene3D" id="3.10.50.10">
    <property type="match status" value="1"/>
</dbReference>
<dbReference type="AlphaFoldDB" id="A0A903V2T1"/>